<protein>
    <recommendedName>
        <fullName evidence="1">Glycosyl hydrolase family 4 C-terminal domain-containing protein</fullName>
    </recommendedName>
</protein>
<dbReference type="OrthoDB" id="9808275at2"/>
<evidence type="ECO:0000313" key="2">
    <source>
        <dbReference type="EMBL" id="TVY10676.1"/>
    </source>
</evidence>
<gene>
    <name evidence="2" type="ORF">FPZ49_07320</name>
</gene>
<keyword evidence="3" id="KW-1185">Reference proteome</keyword>
<dbReference type="InterPro" id="IPR022616">
    <property type="entry name" value="Glyco_hydro_4_C"/>
</dbReference>
<dbReference type="SUPFAM" id="SSF56327">
    <property type="entry name" value="LDH C-terminal domain-like"/>
    <property type="match status" value="1"/>
</dbReference>
<dbReference type="Gene3D" id="3.90.110.10">
    <property type="entry name" value="Lactate dehydrogenase/glycoside hydrolase, family 4, C-terminal"/>
    <property type="match status" value="1"/>
</dbReference>
<evidence type="ECO:0000259" key="1">
    <source>
        <dbReference type="Pfam" id="PF11975"/>
    </source>
</evidence>
<name>A0A559KEX8_9BACL</name>
<organism evidence="2 3">
    <name type="scientific">Paenibacillus cremeus</name>
    <dbReference type="NCBI Taxonomy" id="2163881"/>
    <lineage>
        <taxon>Bacteria</taxon>
        <taxon>Bacillati</taxon>
        <taxon>Bacillota</taxon>
        <taxon>Bacilli</taxon>
        <taxon>Bacillales</taxon>
        <taxon>Paenibacillaceae</taxon>
        <taxon>Paenibacillus</taxon>
    </lineage>
</organism>
<sequence length="92" mass="10405">MKLQVDLEPLTFDPIHVGPLPDQLALLNNINARCVELAVEGALTGDPQKIYHSLYFDPLTAAVLSLDEIHSMTKELFEACRHDLTYFKHLNM</sequence>
<dbReference type="EMBL" id="VNJI01000007">
    <property type="protein sequence ID" value="TVY10676.1"/>
    <property type="molecule type" value="Genomic_DNA"/>
</dbReference>
<dbReference type="GO" id="GO:0004553">
    <property type="term" value="F:hydrolase activity, hydrolyzing O-glycosyl compounds"/>
    <property type="evidence" value="ECO:0007669"/>
    <property type="project" value="InterPro"/>
</dbReference>
<reference evidence="2 3" key="1">
    <citation type="submission" date="2019-07" db="EMBL/GenBank/DDBJ databases">
        <authorList>
            <person name="Kim J."/>
        </authorList>
    </citation>
    <scope>NUCLEOTIDE SEQUENCE [LARGE SCALE GENOMIC DNA]</scope>
    <source>
        <strain evidence="2 3">JC52</strain>
    </source>
</reference>
<comment type="caution">
    <text evidence="2">The sequence shown here is derived from an EMBL/GenBank/DDBJ whole genome shotgun (WGS) entry which is preliminary data.</text>
</comment>
<dbReference type="AlphaFoldDB" id="A0A559KEX8"/>
<dbReference type="GO" id="GO:0016616">
    <property type="term" value="F:oxidoreductase activity, acting on the CH-OH group of donors, NAD or NADP as acceptor"/>
    <property type="evidence" value="ECO:0007669"/>
    <property type="project" value="InterPro"/>
</dbReference>
<dbReference type="InterPro" id="IPR015955">
    <property type="entry name" value="Lactate_DH/Glyco_Ohase_4_C"/>
</dbReference>
<dbReference type="Pfam" id="PF11975">
    <property type="entry name" value="Glyco_hydro_4C"/>
    <property type="match status" value="1"/>
</dbReference>
<evidence type="ECO:0000313" key="3">
    <source>
        <dbReference type="Proteomes" id="UP000317036"/>
    </source>
</evidence>
<accession>A0A559KEX8</accession>
<dbReference type="Proteomes" id="UP000317036">
    <property type="component" value="Unassembled WGS sequence"/>
</dbReference>
<proteinExistence type="predicted"/>
<feature type="domain" description="Glycosyl hydrolase family 4 C-terminal" evidence="1">
    <location>
        <begin position="13"/>
        <end position="60"/>
    </location>
</feature>